<dbReference type="EMBL" id="KI689205">
    <property type="protein sequence ID" value="ETK73771.1"/>
    <property type="molecule type" value="Genomic_DNA"/>
</dbReference>
<organism evidence="1">
    <name type="scientific">Phytophthora nicotianae</name>
    <name type="common">Potato buckeye rot agent</name>
    <name type="synonym">Phytophthora parasitica</name>
    <dbReference type="NCBI Taxonomy" id="4792"/>
    <lineage>
        <taxon>Eukaryota</taxon>
        <taxon>Sar</taxon>
        <taxon>Stramenopiles</taxon>
        <taxon>Oomycota</taxon>
        <taxon>Peronosporomycetes</taxon>
        <taxon>Peronosporales</taxon>
        <taxon>Peronosporaceae</taxon>
        <taxon>Phytophthora</taxon>
    </lineage>
</organism>
<reference evidence="2" key="2">
    <citation type="submission" date="2013-11" db="EMBL/GenBank/DDBJ databases">
        <title>The Genome Sequence of Phytophthora parasitica CJ05E6.</title>
        <authorList>
            <consortium name="The Broad Institute Genomics Platform"/>
            <person name="Russ C."/>
            <person name="Tyler B."/>
            <person name="Panabieres F."/>
            <person name="Shan W."/>
            <person name="Tripathy S."/>
            <person name="Grunwald N."/>
            <person name="Machado M."/>
            <person name="Johnson C.S."/>
            <person name="Arredondo F."/>
            <person name="Hong C."/>
            <person name="Coffey M."/>
            <person name="Young S.K."/>
            <person name="Zeng Q."/>
            <person name="Gargeya S."/>
            <person name="Fitzgerald M."/>
            <person name="Abouelleil A."/>
            <person name="Alvarado L."/>
            <person name="Chapman S.B."/>
            <person name="Gainer-Dewar J."/>
            <person name="Goldberg J."/>
            <person name="Griggs A."/>
            <person name="Gujja S."/>
            <person name="Hansen M."/>
            <person name="Howarth C."/>
            <person name="Imamovic A."/>
            <person name="Ireland A."/>
            <person name="Larimer J."/>
            <person name="McCowan C."/>
            <person name="Murphy C."/>
            <person name="Pearson M."/>
            <person name="Poon T.W."/>
            <person name="Priest M."/>
            <person name="Roberts A."/>
            <person name="Saif S."/>
            <person name="Shea T."/>
            <person name="Sykes S."/>
            <person name="Wortman J."/>
            <person name="Nusbaum C."/>
            <person name="Birren B."/>
        </authorList>
    </citation>
    <scope>NUCLEOTIDE SEQUENCE [LARGE SCALE GENOMIC DNA]</scope>
    <source>
        <strain evidence="2">CJ05E6</strain>
    </source>
</reference>
<reference evidence="1" key="1">
    <citation type="submission" date="2013-11" db="EMBL/GenBank/DDBJ databases">
        <title>The Genome Sequence of Phytophthora parasitica CJ02B3.</title>
        <authorList>
            <consortium name="The Broad Institute Genomics Platform"/>
            <person name="Russ C."/>
            <person name="Tyler B."/>
            <person name="Panabieres F."/>
            <person name="Shan W."/>
            <person name="Tripathy S."/>
            <person name="Grunwald N."/>
            <person name="Machado M."/>
            <person name="Johnson C.S."/>
            <person name="Arredondo F."/>
            <person name="Hong C."/>
            <person name="Coffey M."/>
            <person name="Young S.K."/>
            <person name="Zeng Q."/>
            <person name="Gargeya S."/>
            <person name="Fitzgerald M."/>
            <person name="Abouelleil A."/>
            <person name="Alvarado L."/>
            <person name="Chapman S.B."/>
            <person name="Gainer-Dewar J."/>
            <person name="Goldberg J."/>
            <person name="Griggs A."/>
            <person name="Gujja S."/>
            <person name="Hansen M."/>
            <person name="Howarth C."/>
            <person name="Imamovic A."/>
            <person name="Ireland A."/>
            <person name="Larimer J."/>
            <person name="McCowan C."/>
            <person name="Murphy C."/>
            <person name="Pearson M."/>
            <person name="Poon T.W."/>
            <person name="Priest M."/>
            <person name="Roberts A."/>
            <person name="Saif S."/>
            <person name="Shea T."/>
            <person name="Sykes S."/>
            <person name="Wortman J."/>
            <person name="Nusbaum C."/>
            <person name="Birren B."/>
        </authorList>
    </citation>
    <scope>NUCLEOTIDE SEQUENCE [LARGE SCALE GENOMIC DNA]</scope>
    <source>
        <strain evidence="1">CJ02B3</strain>
    </source>
</reference>
<accession>W2FV02</accession>
<sequence>MEKMLVQGNGDFGAIGQIEFDANAAMMMTQLDHNFRQQLLASYEHDHALRDIVTQFKTHPTFEHPRFCLEGGPLKLKGKGRTKIVVLPVIDEIILRVLHDYHDNSISAHSGVDTYLLGSEAVVLLGRSLQAC</sequence>
<proteinExistence type="predicted"/>
<dbReference type="Proteomes" id="UP000053864">
    <property type="component" value="Unassembled WGS sequence"/>
</dbReference>
<evidence type="ECO:0000313" key="1">
    <source>
        <dbReference type="EMBL" id="ETK73771.1"/>
    </source>
</evidence>
<gene>
    <name evidence="1" type="ORF">L915_19334</name>
    <name evidence="2" type="ORF">L916_19225</name>
</gene>
<dbReference type="AlphaFoldDB" id="W2FV02"/>
<evidence type="ECO:0000313" key="2">
    <source>
        <dbReference type="EMBL" id="ETL27206.1"/>
    </source>
</evidence>
<dbReference type="Proteomes" id="UP000053236">
    <property type="component" value="Unassembled WGS sequence"/>
</dbReference>
<protein>
    <submittedName>
        <fullName evidence="1">Uncharacterized protein</fullName>
    </submittedName>
</protein>
<dbReference type="EMBL" id="KI676008">
    <property type="protein sequence ID" value="ETL27206.1"/>
    <property type="molecule type" value="Genomic_DNA"/>
</dbReference>
<name>W2FV02_PHYNI</name>